<dbReference type="GO" id="GO:0004497">
    <property type="term" value="F:monooxygenase activity"/>
    <property type="evidence" value="ECO:0007669"/>
    <property type="project" value="UniProtKB-KW"/>
</dbReference>
<dbReference type="AlphaFoldDB" id="A0A6A6GSI5"/>
<evidence type="ECO:0000256" key="1">
    <source>
        <dbReference type="ARBA" id="ARBA00001971"/>
    </source>
</evidence>
<dbReference type="PRINTS" id="PR00385">
    <property type="entry name" value="P450"/>
</dbReference>
<dbReference type="InterPro" id="IPR050121">
    <property type="entry name" value="Cytochrome_P450_monoxygenase"/>
</dbReference>
<evidence type="ECO:0000256" key="6">
    <source>
        <dbReference type="RuleBase" id="RU000461"/>
    </source>
</evidence>
<dbReference type="PANTHER" id="PTHR24305:SF232">
    <property type="entry name" value="P450, PUTATIVE (EUROFUNG)-RELATED"/>
    <property type="match status" value="1"/>
</dbReference>
<dbReference type="InterPro" id="IPR002403">
    <property type="entry name" value="Cyt_P450_E_grp-IV"/>
</dbReference>
<dbReference type="InterPro" id="IPR036396">
    <property type="entry name" value="Cyt_P450_sf"/>
</dbReference>
<protein>
    <submittedName>
        <fullName evidence="7">Cytochrome P450</fullName>
    </submittedName>
</protein>
<evidence type="ECO:0000256" key="3">
    <source>
        <dbReference type="ARBA" id="ARBA00022723"/>
    </source>
</evidence>
<organism evidence="7 8">
    <name type="scientific">Elsinoe ampelina</name>
    <dbReference type="NCBI Taxonomy" id="302913"/>
    <lineage>
        <taxon>Eukaryota</taxon>
        <taxon>Fungi</taxon>
        <taxon>Dikarya</taxon>
        <taxon>Ascomycota</taxon>
        <taxon>Pezizomycotina</taxon>
        <taxon>Dothideomycetes</taxon>
        <taxon>Dothideomycetidae</taxon>
        <taxon>Myriangiales</taxon>
        <taxon>Elsinoaceae</taxon>
        <taxon>Elsinoe</taxon>
    </lineage>
</organism>
<dbReference type="InterPro" id="IPR001128">
    <property type="entry name" value="Cyt_P450"/>
</dbReference>
<keyword evidence="4 5" id="KW-0408">Iron</keyword>
<evidence type="ECO:0000313" key="7">
    <source>
        <dbReference type="EMBL" id="KAF2228303.1"/>
    </source>
</evidence>
<dbReference type="PROSITE" id="PS00086">
    <property type="entry name" value="CYTOCHROME_P450"/>
    <property type="match status" value="1"/>
</dbReference>
<name>A0A6A6GSI5_9PEZI</name>
<dbReference type="PANTHER" id="PTHR24305">
    <property type="entry name" value="CYTOCHROME P450"/>
    <property type="match status" value="1"/>
</dbReference>
<dbReference type="Proteomes" id="UP000799538">
    <property type="component" value="Unassembled WGS sequence"/>
</dbReference>
<evidence type="ECO:0000256" key="5">
    <source>
        <dbReference type="PIRSR" id="PIRSR602403-1"/>
    </source>
</evidence>
<comment type="cofactor">
    <cofactor evidence="1 5">
        <name>heme</name>
        <dbReference type="ChEBI" id="CHEBI:30413"/>
    </cofactor>
</comment>
<keyword evidence="6" id="KW-0503">Monooxygenase</keyword>
<proteinExistence type="inferred from homology"/>
<gene>
    <name evidence="7" type="ORF">BDZ85DRAFT_246688</name>
</gene>
<dbReference type="EMBL" id="ML992501">
    <property type="protein sequence ID" value="KAF2228303.1"/>
    <property type="molecule type" value="Genomic_DNA"/>
</dbReference>
<keyword evidence="5 6" id="KW-0349">Heme</keyword>
<evidence type="ECO:0000256" key="4">
    <source>
        <dbReference type="ARBA" id="ARBA00023004"/>
    </source>
</evidence>
<dbReference type="SUPFAM" id="SSF48264">
    <property type="entry name" value="Cytochrome P450"/>
    <property type="match status" value="1"/>
</dbReference>
<dbReference type="PRINTS" id="PR00465">
    <property type="entry name" value="EP450IV"/>
</dbReference>
<dbReference type="OrthoDB" id="1470350at2759"/>
<reference evidence="8" key="1">
    <citation type="journal article" date="2020" name="Stud. Mycol.">
        <title>101 Dothideomycetes genomes: A test case for predicting lifestyles and emergence of pathogens.</title>
        <authorList>
            <person name="Haridas S."/>
            <person name="Albert R."/>
            <person name="Binder M."/>
            <person name="Bloem J."/>
            <person name="LaButti K."/>
            <person name="Salamov A."/>
            <person name="Andreopoulos B."/>
            <person name="Baker S."/>
            <person name="Barry K."/>
            <person name="Bills G."/>
            <person name="Bluhm B."/>
            <person name="Cannon C."/>
            <person name="Castanera R."/>
            <person name="Culley D."/>
            <person name="Daum C."/>
            <person name="Ezra D."/>
            <person name="Gonzalez J."/>
            <person name="Henrissat B."/>
            <person name="Kuo A."/>
            <person name="Liang C."/>
            <person name="Lipzen A."/>
            <person name="Lutzoni F."/>
            <person name="Magnuson J."/>
            <person name="Mondo S."/>
            <person name="Nolan M."/>
            <person name="Ohm R."/>
            <person name="Pangilinan J."/>
            <person name="Park H.-J."/>
            <person name="Ramirez L."/>
            <person name="Alfaro M."/>
            <person name="Sun H."/>
            <person name="Tritt A."/>
            <person name="Yoshinaga Y."/>
            <person name="Zwiers L.-H."/>
            <person name="Turgeon B."/>
            <person name="Goodwin S."/>
            <person name="Spatafora J."/>
            <person name="Crous P."/>
            <person name="Grigoriev I."/>
        </authorList>
    </citation>
    <scope>NUCLEOTIDE SEQUENCE [LARGE SCALE GENOMIC DNA]</scope>
    <source>
        <strain evidence="8">CECT 20119</strain>
    </source>
</reference>
<sequence>MTTNFLSNVAAPQIYAHTLRLLDLWKMKAMLAPGCPFDASDDLVESSLDSIWAVTFGTDIGAIQSKIDSLRTAAPPVLPRTKADPAIFASTKLPAAFHSILYLCHGIGVAMQSIHPRLRHWVLRQTSLYKSAAAHKDLLIHDALVEAKIRSQANGMTTGGTTMLSAIDHLVRQQERVAGKEQRSTVYDSPTNRDELFGFIIAGHDTTSTTLMWCLKMLSDNPRTQEKLRKELQAAFQEEVRVDAIPNFRQVANSRIPFLDATVQEIFRLSQTQPGAIREAKVDTVVLGHAIPSGTNVFLMSNGGGYVKPDCFSNQIDEKLRGKTSVDSKRKKGSWDNSNIEQFMPERWIRVQDGIEVFDANAGPIQAFGGGVRECFGKRLAYLQMKMILTIIILKIDLSKTPTALSSYSAIDGLTHKPKQCFICPKLIQAQSRSSLVV</sequence>
<keyword evidence="6" id="KW-0560">Oxidoreductase</keyword>
<keyword evidence="8" id="KW-1185">Reference proteome</keyword>
<dbReference type="Pfam" id="PF00067">
    <property type="entry name" value="p450"/>
    <property type="match status" value="2"/>
</dbReference>
<accession>A0A6A6GSI5</accession>
<dbReference type="GO" id="GO:0020037">
    <property type="term" value="F:heme binding"/>
    <property type="evidence" value="ECO:0007669"/>
    <property type="project" value="InterPro"/>
</dbReference>
<feature type="binding site" description="axial binding residue" evidence="5">
    <location>
        <position position="375"/>
    </location>
    <ligand>
        <name>heme</name>
        <dbReference type="ChEBI" id="CHEBI:30413"/>
    </ligand>
    <ligandPart>
        <name>Fe</name>
        <dbReference type="ChEBI" id="CHEBI:18248"/>
    </ligandPart>
</feature>
<keyword evidence="3 5" id="KW-0479">Metal-binding</keyword>
<dbReference type="InterPro" id="IPR017972">
    <property type="entry name" value="Cyt_P450_CS"/>
</dbReference>
<dbReference type="Gene3D" id="1.10.630.10">
    <property type="entry name" value="Cytochrome P450"/>
    <property type="match status" value="1"/>
</dbReference>
<comment type="similarity">
    <text evidence="2 6">Belongs to the cytochrome P450 family.</text>
</comment>
<evidence type="ECO:0000256" key="2">
    <source>
        <dbReference type="ARBA" id="ARBA00010617"/>
    </source>
</evidence>
<dbReference type="GO" id="GO:0016705">
    <property type="term" value="F:oxidoreductase activity, acting on paired donors, with incorporation or reduction of molecular oxygen"/>
    <property type="evidence" value="ECO:0007669"/>
    <property type="project" value="InterPro"/>
</dbReference>
<dbReference type="GO" id="GO:0005506">
    <property type="term" value="F:iron ion binding"/>
    <property type="evidence" value="ECO:0007669"/>
    <property type="project" value="InterPro"/>
</dbReference>
<evidence type="ECO:0000313" key="8">
    <source>
        <dbReference type="Proteomes" id="UP000799538"/>
    </source>
</evidence>